<dbReference type="VEuPathDB" id="FungiDB:FMAN_05553"/>
<evidence type="ECO:0000256" key="1">
    <source>
        <dbReference type="SAM" id="SignalP"/>
    </source>
</evidence>
<accession>A0A1L7SLL6</accession>
<feature type="chain" id="PRO_5012001566" description="Ecp2 effector protein domain-containing protein" evidence="1">
    <location>
        <begin position="17"/>
        <end position="144"/>
    </location>
</feature>
<gene>
    <name evidence="2" type="ORF">FMAN_05553</name>
</gene>
<name>A0A1L7SLL6_FUSMA</name>
<keyword evidence="1" id="KW-0732">Signal</keyword>
<evidence type="ECO:0000313" key="2">
    <source>
        <dbReference type="EMBL" id="CVK87450.1"/>
    </source>
</evidence>
<organism evidence="2 3">
    <name type="scientific">Fusarium mangiferae</name>
    <name type="common">Mango malformation disease fungus</name>
    <dbReference type="NCBI Taxonomy" id="192010"/>
    <lineage>
        <taxon>Eukaryota</taxon>
        <taxon>Fungi</taxon>
        <taxon>Dikarya</taxon>
        <taxon>Ascomycota</taxon>
        <taxon>Pezizomycotina</taxon>
        <taxon>Sordariomycetes</taxon>
        <taxon>Hypocreomycetidae</taxon>
        <taxon>Hypocreales</taxon>
        <taxon>Nectriaceae</taxon>
        <taxon>Fusarium</taxon>
        <taxon>Fusarium fujikuroi species complex</taxon>
    </lineage>
</organism>
<feature type="signal peptide" evidence="1">
    <location>
        <begin position="1"/>
        <end position="16"/>
    </location>
</feature>
<evidence type="ECO:0008006" key="4">
    <source>
        <dbReference type="Google" id="ProtNLM"/>
    </source>
</evidence>
<sequence length="144" mass="16728">MWFVLTLMSLLSLTAANFLRHDMLGWNPSYNSSTYYWGCGTNTTAARSDCEHALNRFFQNPFLTEIEKNTTIWASFRSCKVAVGTKENYDSVNGPIQKDEFRDIANWGFGSLCDLGMQRTWFIPHNHTWYAYVTETAWDLDDRL</sequence>
<proteinExistence type="predicted"/>
<evidence type="ECO:0000313" key="3">
    <source>
        <dbReference type="Proteomes" id="UP000184255"/>
    </source>
</evidence>
<dbReference type="Proteomes" id="UP000184255">
    <property type="component" value="Unassembled WGS sequence"/>
</dbReference>
<protein>
    <recommendedName>
        <fullName evidence="4">Ecp2 effector protein domain-containing protein</fullName>
    </recommendedName>
</protein>
<comment type="caution">
    <text evidence="2">The sequence shown here is derived from an EMBL/GenBank/DDBJ whole genome shotgun (WGS) entry which is preliminary data.</text>
</comment>
<dbReference type="AlphaFoldDB" id="A0A1L7SLL6"/>
<reference evidence="3" key="1">
    <citation type="journal article" date="2016" name="Genome Biol. Evol.">
        <title>Comparative 'omics' of the Fusarium fujikuroi species complex highlights differences in genetic potential and metabolite synthesis.</title>
        <authorList>
            <person name="Niehaus E.-M."/>
            <person name="Muensterkoetter M."/>
            <person name="Proctor R.H."/>
            <person name="Brown D.W."/>
            <person name="Sharon A."/>
            <person name="Idan Y."/>
            <person name="Oren-Young L."/>
            <person name="Sieber C.M."/>
            <person name="Novak O."/>
            <person name="Pencik A."/>
            <person name="Tarkowska D."/>
            <person name="Hromadova K."/>
            <person name="Freeman S."/>
            <person name="Maymon M."/>
            <person name="Elazar M."/>
            <person name="Youssef S.A."/>
            <person name="El-Shabrawy E.S.M."/>
            <person name="Shalaby A.B.A."/>
            <person name="Houterman P."/>
            <person name="Brock N.L."/>
            <person name="Burkhardt I."/>
            <person name="Tsavkelova E.A."/>
            <person name="Dickschat J.S."/>
            <person name="Galuszka P."/>
            <person name="Gueldener U."/>
            <person name="Tudzynski B."/>
        </authorList>
    </citation>
    <scope>NUCLEOTIDE SEQUENCE [LARGE SCALE GENOMIC DNA]</scope>
    <source>
        <strain evidence="3">MRC7560</strain>
    </source>
</reference>
<dbReference type="GeneID" id="65084819"/>
<dbReference type="EMBL" id="FCQH01000002">
    <property type="protein sequence ID" value="CVK87450.1"/>
    <property type="molecule type" value="Genomic_DNA"/>
</dbReference>
<keyword evidence="3" id="KW-1185">Reference proteome</keyword>
<dbReference type="RefSeq" id="XP_041678705.1">
    <property type="nucleotide sequence ID" value="XM_041827776.1"/>
</dbReference>